<evidence type="ECO:0000256" key="10">
    <source>
        <dbReference type="ARBA" id="ARBA00047315"/>
    </source>
</evidence>
<gene>
    <name evidence="15" type="ORF">N42_0981</name>
</gene>
<evidence type="ECO:0000256" key="11">
    <source>
        <dbReference type="PIRSR" id="PIRSR614007-1"/>
    </source>
</evidence>
<comment type="catalytic activity">
    <reaction evidence="10">
        <text>(S)-acetoin + NAD(+) = diacetyl + NADH + H(+)</text>
        <dbReference type="Rhea" id="RHEA:27286"/>
        <dbReference type="ChEBI" id="CHEBI:15378"/>
        <dbReference type="ChEBI" id="CHEBI:15687"/>
        <dbReference type="ChEBI" id="CHEBI:16583"/>
        <dbReference type="ChEBI" id="CHEBI:57540"/>
        <dbReference type="ChEBI" id="CHEBI:57945"/>
        <dbReference type="EC" id="1.1.1.304"/>
    </reaction>
</comment>
<reference evidence="16" key="1">
    <citation type="submission" date="2015-10" db="EMBL/GenBank/DDBJ databases">
        <title>Draft Genome Sequences of 11 Lactococcus lactis subspecies cremoris strains.</title>
        <authorList>
            <person name="Wels M."/>
            <person name="Backus L."/>
            <person name="Boekhorst J."/>
            <person name="Dijkstra A."/>
            <person name="Beerthuizen M."/>
            <person name="Kelly W."/>
            <person name="Siezen R."/>
            <person name="Bachmann H."/>
            <person name="Van Hijum S."/>
        </authorList>
    </citation>
    <scope>NUCLEOTIDE SEQUENCE [LARGE SCALE GENOMIC DNA]</scope>
    <source>
        <strain evidence="16">N42</strain>
    </source>
</reference>
<dbReference type="Proteomes" id="UP000052991">
    <property type="component" value="Unassembled WGS sequence"/>
</dbReference>
<sequence>MRAARFYDRGDIRVDEINEPIVKAGQVGIDVAWCGICGTDLHEFLDGPIFCPSAEHPNPITGEVPPVTLGHEMSGVVNFIGEGVSGLKVGDHVVVEPYIVPEGTDTSETGHYNLSEGSNFIGLGGNGGGLAEKISVDERWVHKIPDNLPLDEDALIEPLSVGYHAVERANLSEKSTVLVVGAGPIGLLTAAVAKAQGHTVIISEPSGLRRKKAQEAQVADYFFNPIEDDIQAKVHEINEKGVDAAFECTSVQPGFDACLDAIRMGGTVVIVAIWGKPASVDMAKLVIKEANLLGTIAYNNTHPKTIDLVSTGKIKLDQFITAKIGLDDLIDKGFDTLIHHNETAVKILVSPTGKGIGFAIAKRLYNDGFKVAIIDYNEETAQKAAKELGENSFAVKADVSDREQVISALNAVVDKFGDLNVVVNNAGIAPTTPIETITPEQFHQVYNINVGGVLWGTQTATALFRKLGHGGKIINATSQAGVVGNPNLMLYSSSKFAVRGMTQIAARDLAEEGITVNAYAPGIVKTPMMFDIAHQVGKNAGKDDEWGMQTFAKDIAMKRLSEPEDVANVVSFLAGPDSNYITGQTIIVDGGMQFH</sequence>
<evidence type="ECO:0000256" key="9">
    <source>
        <dbReference type="ARBA" id="ARBA00023027"/>
    </source>
</evidence>
<dbReference type="PATRIC" id="fig|1360.116.peg.53"/>
<evidence type="ECO:0000256" key="2">
    <source>
        <dbReference type="ARBA" id="ARBA00003200"/>
    </source>
</evidence>
<feature type="binding site" evidence="12">
    <location>
        <position position="491"/>
    </location>
    <ligand>
        <name>NAD(+)</name>
        <dbReference type="ChEBI" id="CHEBI:57540"/>
    </ligand>
</feature>
<feature type="binding site" evidence="12">
    <location>
        <position position="375"/>
    </location>
    <ligand>
        <name>NAD(+)</name>
        <dbReference type="ChEBI" id="CHEBI:57540"/>
    </ligand>
</feature>
<evidence type="ECO:0000256" key="12">
    <source>
        <dbReference type="PIRSR" id="PIRSR614007-2"/>
    </source>
</evidence>
<dbReference type="SUPFAM" id="SSF50129">
    <property type="entry name" value="GroES-like"/>
    <property type="match status" value="1"/>
</dbReference>
<comment type="cofactor">
    <cofactor evidence="1 13">
        <name>Zn(2+)</name>
        <dbReference type="ChEBI" id="CHEBI:29105"/>
    </cofactor>
</comment>
<name>A0A0V8EPS2_LACLL</name>
<dbReference type="CDD" id="cd08233">
    <property type="entry name" value="butanediol_DH_like"/>
    <property type="match status" value="1"/>
</dbReference>
<feature type="domain" description="Enoyl reductase (ER)" evidence="14">
    <location>
        <begin position="10"/>
        <end position="349"/>
    </location>
</feature>
<dbReference type="InterPro" id="IPR002347">
    <property type="entry name" value="SDR_fam"/>
</dbReference>
<dbReference type="GO" id="GO:0052588">
    <property type="term" value="F:diacetyl reductase ((S)-acetoin forming) (NAD+) activity"/>
    <property type="evidence" value="ECO:0007669"/>
    <property type="project" value="UniProtKB-EC"/>
</dbReference>
<keyword evidence="7 13" id="KW-0862">Zinc</keyword>
<keyword evidence="9 12" id="KW-0520">NAD</keyword>
<dbReference type="NCBIfam" id="TIGR02415">
    <property type="entry name" value="23BDH"/>
    <property type="match status" value="1"/>
</dbReference>
<dbReference type="PROSITE" id="PS00059">
    <property type="entry name" value="ADH_ZINC"/>
    <property type="match status" value="1"/>
</dbReference>
<accession>A0A0V8EPS2</accession>
<dbReference type="InterPro" id="IPR002328">
    <property type="entry name" value="ADH_Zn_CS"/>
</dbReference>
<dbReference type="SUPFAM" id="SSF51735">
    <property type="entry name" value="NAD(P)-binding Rossmann-fold domains"/>
    <property type="match status" value="2"/>
</dbReference>
<dbReference type="InterPro" id="IPR014007">
    <property type="entry name" value="23BDH"/>
</dbReference>
<dbReference type="GO" id="GO:0045150">
    <property type="term" value="P:acetoin catabolic process"/>
    <property type="evidence" value="ECO:0007669"/>
    <property type="project" value="InterPro"/>
</dbReference>
<comment type="similarity">
    <text evidence="4 13">Belongs to the zinc-containing alcohol dehydrogenase family.</text>
</comment>
<dbReference type="InterPro" id="IPR013149">
    <property type="entry name" value="ADH-like_C"/>
</dbReference>
<evidence type="ECO:0000256" key="4">
    <source>
        <dbReference type="ARBA" id="ARBA00008072"/>
    </source>
</evidence>
<dbReference type="GO" id="GO:0008270">
    <property type="term" value="F:zinc ion binding"/>
    <property type="evidence" value="ECO:0007669"/>
    <property type="project" value="InterPro"/>
</dbReference>
<proteinExistence type="inferred from homology"/>
<evidence type="ECO:0000313" key="15">
    <source>
        <dbReference type="EMBL" id="KSU27402.1"/>
    </source>
</evidence>
<feature type="binding site" evidence="12">
    <location>
        <begin position="521"/>
        <end position="526"/>
    </location>
    <ligand>
        <name>NAD(+)</name>
        <dbReference type="ChEBI" id="CHEBI:57540"/>
    </ligand>
</feature>
<evidence type="ECO:0000256" key="7">
    <source>
        <dbReference type="ARBA" id="ARBA00022833"/>
    </source>
</evidence>
<feature type="active site" description="Proton acceptor" evidence="11">
    <location>
        <position position="491"/>
    </location>
</feature>
<dbReference type="PANTHER" id="PTHR43161:SF26">
    <property type="entry name" value="GALACTITOL 1-PHOSPHATE 5-DEHYDROGENASE"/>
    <property type="match status" value="1"/>
</dbReference>
<dbReference type="InterPro" id="IPR011032">
    <property type="entry name" value="GroES-like_sf"/>
</dbReference>
<comment type="function">
    <text evidence="2">Catalyzes the irreversible reduction of 2,3-butanediol to (S)-acetoin in the presence of NADH.</text>
</comment>
<evidence type="ECO:0000313" key="16">
    <source>
        <dbReference type="Proteomes" id="UP000052991"/>
    </source>
</evidence>
<evidence type="ECO:0000256" key="1">
    <source>
        <dbReference type="ARBA" id="ARBA00001947"/>
    </source>
</evidence>
<evidence type="ECO:0000259" key="14">
    <source>
        <dbReference type="SMART" id="SM00829"/>
    </source>
</evidence>
<evidence type="ECO:0000256" key="13">
    <source>
        <dbReference type="RuleBase" id="RU361277"/>
    </source>
</evidence>
<feature type="binding site" evidence="12">
    <location>
        <begin position="398"/>
        <end position="399"/>
    </location>
    <ligand>
        <name>NAD(+)</name>
        <dbReference type="ChEBI" id="CHEBI:57540"/>
    </ligand>
</feature>
<evidence type="ECO:0000256" key="5">
    <source>
        <dbReference type="ARBA" id="ARBA00012848"/>
    </source>
</evidence>
<dbReference type="EMBL" id="LKLW01000071">
    <property type="protein sequence ID" value="KSU27402.1"/>
    <property type="molecule type" value="Genomic_DNA"/>
</dbReference>
<dbReference type="InterPro" id="IPR013154">
    <property type="entry name" value="ADH-like_N"/>
</dbReference>
<dbReference type="InterPro" id="IPR036291">
    <property type="entry name" value="NAD(P)-bd_dom_sf"/>
</dbReference>
<feature type="binding site" evidence="12">
    <location>
        <position position="425"/>
    </location>
    <ligand>
        <name>NAD(+)</name>
        <dbReference type="ChEBI" id="CHEBI:57540"/>
    </ligand>
</feature>
<keyword evidence="8" id="KW-0560">Oxidoreductase</keyword>
<dbReference type="NCBIfam" id="NF005559">
    <property type="entry name" value="PRK07231.1"/>
    <property type="match status" value="1"/>
</dbReference>
<dbReference type="EC" id="1.1.1.304" evidence="5"/>
<dbReference type="AlphaFoldDB" id="A0A0V8EPS2"/>
<dbReference type="PANTHER" id="PTHR43161">
    <property type="entry name" value="SORBITOL DEHYDROGENASE"/>
    <property type="match status" value="1"/>
</dbReference>
<dbReference type="Gene3D" id="3.40.50.720">
    <property type="entry name" value="NAD(P)-binding Rossmann-like Domain"/>
    <property type="match status" value="2"/>
</dbReference>
<feature type="binding site" evidence="12">
    <location>
        <position position="495"/>
    </location>
    <ligand>
        <name>NAD(+)</name>
        <dbReference type="ChEBI" id="CHEBI:57540"/>
    </ligand>
</feature>
<dbReference type="FunFam" id="3.40.50.720:FF:000084">
    <property type="entry name" value="Short-chain dehydrogenase reductase"/>
    <property type="match status" value="1"/>
</dbReference>
<evidence type="ECO:0000256" key="6">
    <source>
        <dbReference type="ARBA" id="ARBA00022723"/>
    </source>
</evidence>
<dbReference type="Pfam" id="PF13561">
    <property type="entry name" value="adh_short_C2"/>
    <property type="match status" value="1"/>
</dbReference>
<dbReference type="Gene3D" id="3.90.180.10">
    <property type="entry name" value="Medium-chain alcohol dehydrogenases, catalytic domain"/>
    <property type="match status" value="1"/>
</dbReference>
<dbReference type="PRINTS" id="PR00081">
    <property type="entry name" value="GDHRDH"/>
</dbReference>
<dbReference type="PRINTS" id="PR00080">
    <property type="entry name" value="SDRFAMILY"/>
</dbReference>
<organism evidence="15 16">
    <name type="scientific">Lactococcus lactis subsp. lactis</name>
    <name type="common">Streptococcus lactis</name>
    <dbReference type="NCBI Taxonomy" id="1360"/>
    <lineage>
        <taxon>Bacteria</taxon>
        <taxon>Bacillati</taxon>
        <taxon>Bacillota</taxon>
        <taxon>Bacilli</taxon>
        <taxon>Lactobacillales</taxon>
        <taxon>Streptococcaceae</taxon>
        <taxon>Lactococcus</taxon>
    </lineage>
</organism>
<dbReference type="Pfam" id="PF08240">
    <property type="entry name" value="ADH_N"/>
    <property type="match status" value="1"/>
</dbReference>
<dbReference type="SMART" id="SM00829">
    <property type="entry name" value="PKS_ER"/>
    <property type="match status" value="1"/>
</dbReference>
<comment type="caution">
    <text evidence="15">The sequence shown here is derived from an EMBL/GenBank/DDBJ whole genome shotgun (WGS) entry which is preliminary data.</text>
</comment>
<dbReference type="Pfam" id="PF00107">
    <property type="entry name" value="ADH_zinc_N"/>
    <property type="match status" value="1"/>
</dbReference>
<dbReference type="NCBIfam" id="NF006394">
    <property type="entry name" value="PRK08643.1"/>
    <property type="match status" value="1"/>
</dbReference>
<dbReference type="InterPro" id="IPR020843">
    <property type="entry name" value="ER"/>
</dbReference>
<evidence type="ECO:0000256" key="3">
    <source>
        <dbReference type="ARBA" id="ARBA00006484"/>
    </source>
</evidence>
<keyword evidence="6 13" id="KW-0479">Metal-binding</keyword>
<protein>
    <recommendedName>
        <fullName evidence="5">diacetyl reductase [(S)-acetoin forming]</fullName>
        <ecNumber evidence="5">1.1.1.304</ecNumber>
    </recommendedName>
</protein>
<dbReference type="PROSITE" id="PS00061">
    <property type="entry name" value="ADH_SHORT"/>
    <property type="match status" value="1"/>
</dbReference>
<dbReference type="GO" id="GO:0008206">
    <property type="term" value="P:bile acid metabolic process"/>
    <property type="evidence" value="ECO:0007669"/>
    <property type="project" value="UniProtKB-ARBA"/>
</dbReference>
<evidence type="ECO:0000256" key="8">
    <source>
        <dbReference type="ARBA" id="ARBA00023002"/>
    </source>
</evidence>
<dbReference type="InterPro" id="IPR020904">
    <property type="entry name" value="Sc_DH/Rdtase_CS"/>
</dbReference>
<comment type="similarity">
    <text evidence="3">Belongs to the short-chain dehydrogenases/reductases (SDR) family.</text>
</comment>